<accession>A0ABU5RV39</accession>
<dbReference type="NCBIfam" id="TIGR01153">
    <property type="entry name" value="psbC"/>
    <property type="match status" value="1"/>
</dbReference>
<comment type="similarity">
    <text evidence="1">Belongs to the PsbB/PsbC family. PsbC subfamily.</text>
</comment>
<proteinExistence type="inferred from homology"/>
<keyword evidence="1" id="KW-0479">Metal-binding</keyword>
<keyword evidence="1" id="KW-0148">Chlorophyll</keyword>
<feature type="transmembrane region" description="Helical" evidence="2">
    <location>
        <begin position="149"/>
        <end position="170"/>
    </location>
</feature>
<protein>
    <recommendedName>
        <fullName evidence="1">Photosystem II CP43 reaction center protein</fullName>
    </recommendedName>
    <alternativeName>
        <fullName evidence="1">PSII 43 kDa protein</fullName>
    </alternativeName>
    <alternativeName>
        <fullName evidence="1">Protein CP-43</fullName>
    </alternativeName>
</protein>
<comment type="caution">
    <text evidence="3">The sequence shown here is derived from an EMBL/GenBank/DDBJ whole genome shotgun (WGS) entry which is preliminary data.</text>
</comment>
<dbReference type="EMBL" id="JAYGHX010000005">
    <property type="protein sequence ID" value="MEA5391664.1"/>
    <property type="molecule type" value="Genomic_DNA"/>
</dbReference>
<feature type="transmembrane region" description="Helical" evidence="2">
    <location>
        <begin position="222"/>
        <end position="242"/>
    </location>
</feature>
<dbReference type="HAMAP" id="MF_01496">
    <property type="entry name" value="PSII_PsbC_CP43"/>
    <property type="match status" value="1"/>
</dbReference>
<comment type="function">
    <text evidence="1">One of the components of the core complex of photosystem II (PSII). It binds chlorophyll and helps catalyze the primary light-induced photochemical processes of PSII. PSII is a light-driven water:plastoquinone oxidoreductase, using light energy to abstract electrons from H(2)O, generating O(2) and a proton gradient subsequently used for ATP formation.</text>
</comment>
<keyword evidence="4" id="KW-1185">Reference proteome</keyword>
<gene>
    <name evidence="1 3" type="primary">psbC</name>
    <name evidence="3" type="ORF">VB738_10385</name>
</gene>
<keyword evidence="1 2" id="KW-0472">Membrane</keyword>
<keyword evidence="1" id="KW-0793">Thylakoid</keyword>
<dbReference type="InterPro" id="IPR000932">
    <property type="entry name" value="PS_antenna-like"/>
</dbReference>
<evidence type="ECO:0000313" key="4">
    <source>
        <dbReference type="Proteomes" id="UP001304461"/>
    </source>
</evidence>
<feature type="transmembrane region" description="Helical" evidence="2">
    <location>
        <begin position="39"/>
        <end position="59"/>
    </location>
</feature>
<reference evidence="3 4" key="1">
    <citation type="submission" date="2023-12" db="EMBL/GenBank/DDBJ databases">
        <title>Baltic Sea Cyanobacteria.</title>
        <authorList>
            <person name="Delbaje E."/>
            <person name="Fewer D.P."/>
            <person name="Shishido T.K."/>
        </authorList>
    </citation>
    <scope>NUCLEOTIDE SEQUENCE [LARGE SCALE GENOMIC DNA]</scope>
    <source>
        <strain evidence="3 4">UHCC 0139</strain>
    </source>
</reference>
<organism evidence="3 4">
    <name type="scientific">Cyanobium gracile UHCC 0139</name>
    <dbReference type="NCBI Taxonomy" id="3110308"/>
    <lineage>
        <taxon>Bacteria</taxon>
        <taxon>Bacillati</taxon>
        <taxon>Cyanobacteriota</taxon>
        <taxon>Cyanophyceae</taxon>
        <taxon>Synechococcales</taxon>
        <taxon>Prochlorococcaceae</taxon>
        <taxon>Cyanobium</taxon>
    </lineage>
</organism>
<dbReference type="Proteomes" id="UP001304461">
    <property type="component" value="Unassembled WGS sequence"/>
</dbReference>
<sequence>METPFNSGLISVGGKDLDSTGYAWWAGNARLINLSGRLLGAHVAHAGLMVFWAGAMMLFEVSHFTFDKPMYEQGLILFPHVATLGYGVGPGGEVTDLYPFFVVGVLHLISSAVLGLGGLYHALRGPEILENYSAFFSQDWRDKNQMTNIIGYHLILLGVGALLLVFKAMFFGGVYDTWAPGGGDVRLISNPTLSPGVIFGYLTRAPFGGEGWIIGVDSMEDIIGGHIWIGLICIFGGIWHVITKPFGWVRRAFIWNGEAYLSYSLGALSFMSFIASSYIWFNNTAYPSEFYGPTNAEASQAQSFTFLVRDQRMGANIGSAMGPTGLGKYLMRSPTGEIIFGGETMRFWDFRGPWLEPLRGPNGLSLDKLQNDIQPWQVRRAAEYMTHAPNASLNSVGGIITEPNSVNFVNIRQWLASTQFVLAFFFLVGHLWHAGRARAAAAGFEKGIDRQAEPTLAMPDLD</sequence>
<dbReference type="RefSeq" id="WP_216918961.1">
    <property type="nucleotide sequence ID" value="NZ_JAYGHX010000005.1"/>
</dbReference>
<keyword evidence="1" id="KW-0604">Photosystem II</keyword>
<feature type="transmembrane region" description="Helical" evidence="2">
    <location>
        <begin position="100"/>
        <end position="123"/>
    </location>
</feature>
<evidence type="ECO:0000313" key="3">
    <source>
        <dbReference type="EMBL" id="MEA5391664.1"/>
    </source>
</evidence>
<keyword evidence="1" id="KW-0602">Photosynthesis</keyword>
<name>A0ABU5RV39_9CYAN</name>
<feature type="transmembrane region" description="Helical" evidence="2">
    <location>
        <begin position="263"/>
        <end position="281"/>
    </location>
</feature>
<evidence type="ECO:0000256" key="2">
    <source>
        <dbReference type="SAM" id="Phobius"/>
    </source>
</evidence>
<comment type="subcellular location">
    <subcellularLocation>
        <location evidence="1">Cellular thylakoid membrane</location>
        <topology evidence="1">Multi-pass membrane protein</topology>
    </subcellularLocation>
</comment>
<keyword evidence="1 2" id="KW-1133">Transmembrane helix</keyword>
<evidence type="ECO:0000256" key="1">
    <source>
        <dbReference type="HAMAP-Rule" id="MF_01496"/>
    </source>
</evidence>
<comment type="subunit">
    <text evidence="1">PSII is composed of 1 copy each of membrane proteins PsbA, PsbB, PsbC, PsbD, PsbE, PsbF, PsbH, PsbI, PsbJ, PsbK, PsbL, PsbM, PsbT, PsbX, PsbY, PsbZ, Psb30/Ycf12, peripheral proteins PsbO, CyanoQ (PsbQ), PsbU, PsbV and a large number of cofactors. It forms dimeric complexes.</text>
</comment>
<feature type="binding site" evidence="1">
    <location>
        <position position="356"/>
    </location>
    <ligand>
        <name>[CaMn4O5] cluster</name>
        <dbReference type="ChEBI" id="CHEBI:189552"/>
    </ligand>
</feature>
<keyword evidence="1" id="KW-0464">Manganese</keyword>
<dbReference type="InterPro" id="IPR005869">
    <property type="entry name" value="PSII_PsbC"/>
</dbReference>
<dbReference type="Pfam" id="PF00421">
    <property type="entry name" value="PSII"/>
    <property type="match status" value="1"/>
</dbReference>
<keyword evidence="1" id="KW-0157">Chromophore</keyword>
<keyword evidence="1 2" id="KW-0812">Transmembrane</keyword>